<dbReference type="RefSeq" id="WP_147661631.1">
    <property type="nucleotide sequence ID" value="NZ_CP042905.2"/>
</dbReference>
<gene>
    <name evidence="1" type="ORF">DSAG12_00501</name>
</gene>
<proteinExistence type="predicted"/>
<keyword evidence="2" id="KW-1185">Reference proteome</keyword>
<sequence>MKIEPLIKQIKDIIKEKGTIHQEPENGVEAIIVREERFSGKYSASIGIGIINSSISTTRYFDVRGKIYNDTLNTFSDSNLRIEPKVFATTKGLQYLCAVFEPGLIRAVDEALWHHKFRNLNDLIIVLENLGKNDLKSLFESLK</sequence>
<organism evidence="1 2">
    <name type="scientific">Promethearchaeum syntrophicum</name>
    <dbReference type="NCBI Taxonomy" id="2594042"/>
    <lineage>
        <taxon>Archaea</taxon>
        <taxon>Promethearchaeati</taxon>
        <taxon>Promethearchaeota</taxon>
        <taxon>Promethearchaeia</taxon>
        <taxon>Promethearchaeales</taxon>
        <taxon>Promethearchaeaceae</taxon>
        <taxon>Promethearchaeum</taxon>
    </lineage>
</organism>
<dbReference type="GeneID" id="41328502"/>
<evidence type="ECO:0000313" key="1">
    <source>
        <dbReference type="EMBL" id="QEE14688.1"/>
    </source>
</evidence>
<accession>A0A5B9D6B7</accession>
<dbReference type="Proteomes" id="UP000321408">
    <property type="component" value="Chromosome"/>
</dbReference>
<dbReference type="AlphaFoldDB" id="A0A5B9D6B7"/>
<reference evidence="1 2" key="1">
    <citation type="journal article" date="2020" name="Nature">
        <title>Isolation of an archaeon at the prokaryote-eukaryote interface.</title>
        <authorList>
            <person name="Imachi H."/>
            <person name="Nobu M.K."/>
            <person name="Nakahara N."/>
            <person name="Morono Y."/>
            <person name="Ogawara M."/>
            <person name="Takaki Y."/>
            <person name="Takano Y."/>
            <person name="Uematsu K."/>
            <person name="Ikuta T."/>
            <person name="Ito M."/>
            <person name="Matsui Y."/>
            <person name="Miyazaki M."/>
            <person name="Murata K."/>
            <person name="Saito Y."/>
            <person name="Sakai S."/>
            <person name="Song C."/>
            <person name="Tasumi E."/>
            <person name="Yamanaka Y."/>
            <person name="Yamaguchi T."/>
            <person name="Kamagata Y."/>
            <person name="Tamaki H."/>
            <person name="Takai K."/>
        </authorList>
    </citation>
    <scope>NUCLEOTIDE SEQUENCE [LARGE SCALE GENOMIC DNA]</scope>
    <source>
        <strain evidence="1 2">MK-D1</strain>
    </source>
</reference>
<name>A0A5B9D6B7_9ARCH</name>
<protein>
    <submittedName>
        <fullName evidence="1">Uncharacterized protein</fullName>
    </submittedName>
</protein>
<evidence type="ECO:0000313" key="2">
    <source>
        <dbReference type="Proteomes" id="UP000321408"/>
    </source>
</evidence>
<dbReference type="EMBL" id="CP042905">
    <property type="protein sequence ID" value="QEE14688.1"/>
    <property type="molecule type" value="Genomic_DNA"/>
</dbReference>
<dbReference type="KEGG" id="psyt:DSAG12_00501"/>
<reference evidence="1 2" key="2">
    <citation type="journal article" date="2024" name="Int. J. Syst. Evol. Microbiol.">
        <title>Promethearchaeum syntrophicum gen. nov., sp. nov., an anaerobic, obligately syntrophic archaeon, the first isolate of the lineage 'Asgard' archaea, and proposal of the new archaeal phylum Promethearchaeota phyl. nov. and kingdom Promethearchaeati regn. nov.</title>
        <authorList>
            <person name="Imachi H."/>
            <person name="Nobu M.K."/>
            <person name="Kato S."/>
            <person name="Takaki Y."/>
            <person name="Miyazaki M."/>
            <person name="Miyata M."/>
            <person name="Ogawara M."/>
            <person name="Saito Y."/>
            <person name="Sakai S."/>
            <person name="Tahara Y.O."/>
            <person name="Takano Y."/>
            <person name="Tasumi E."/>
            <person name="Uematsu K."/>
            <person name="Yoshimura T."/>
            <person name="Itoh T."/>
            <person name="Ohkuma M."/>
            <person name="Takai K."/>
        </authorList>
    </citation>
    <scope>NUCLEOTIDE SEQUENCE [LARGE SCALE GENOMIC DNA]</scope>
    <source>
        <strain evidence="1 2">MK-D1</strain>
    </source>
</reference>